<feature type="compositionally biased region" description="Basic and acidic residues" evidence="1">
    <location>
        <begin position="12"/>
        <end position="33"/>
    </location>
</feature>
<evidence type="ECO:0000313" key="3">
    <source>
        <dbReference type="Proteomes" id="UP000712281"/>
    </source>
</evidence>
<dbReference type="EMBL" id="QGKW02001940">
    <property type="protein sequence ID" value="KAF2559259.1"/>
    <property type="molecule type" value="Genomic_DNA"/>
</dbReference>
<sequence length="124" mass="14611">MSFRSSHWGRPTPREEHRPMESDEHRSIPDTQHRSTVHTESVASCETVRIMTHEEFGDKHPHPLKPYLVTTKDIDRHHEPVTDQQRDSTDDRQSPPSINRRPPLTYRVLVYNGYYPLIVVLESF</sequence>
<reference evidence="2" key="1">
    <citation type="submission" date="2019-12" db="EMBL/GenBank/DDBJ databases">
        <title>Genome sequencing and annotation of Brassica cretica.</title>
        <authorList>
            <person name="Studholme D.J."/>
            <person name="Sarris P.F."/>
        </authorList>
    </citation>
    <scope>NUCLEOTIDE SEQUENCE</scope>
    <source>
        <strain evidence="2">PFS-001/15</strain>
        <tissue evidence="2">Leaf</tissue>
    </source>
</reference>
<accession>A0A8S9HME7</accession>
<feature type="compositionally biased region" description="Basic and acidic residues" evidence="1">
    <location>
        <begin position="72"/>
        <end position="93"/>
    </location>
</feature>
<evidence type="ECO:0000256" key="1">
    <source>
        <dbReference type="SAM" id="MobiDB-lite"/>
    </source>
</evidence>
<dbReference type="AlphaFoldDB" id="A0A8S9HME7"/>
<gene>
    <name evidence="2" type="ORF">F2Q68_00015119</name>
</gene>
<organism evidence="2 3">
    <name type="scientific">Brassica cretica</name>
    <name type="common">Mustard</name>
    <dbReference type="NCBI Taxonomy" id="69181"/>
    <lineage>
        <taxon>Eukaryota</taxon>
        <taxon>Viridiplantae</taxon>
        <taxon>Streptophyta</taxon>
        <taxon>Embryophyta</taxon>
        <taxon>Tracheophyta</taxon>
        <taxon>Spermatophyta</taxon>
        <taxon>Magnoliopsida</taxon>
        <taxon>eudicotyledons</taxon>
        <taxon>Gunneridae</taxon>
        <taxon>Pentapetalae</taxon>
        <taxon>rosids</taxon>
        <taxon>malvids</taxon>
        <taxon>Brassicales</taxon>
        <taxon>Brassicaceae</taxon>
        <taxon>Brassiceae</taxon>
        <taxon>Brassica</taxon>
    </lineage>
</organism>
<comment type="caution">
    <text evidence="2">The sequence shown here is derived from an EMBL/GenBank/DDBJ whole genome shotgun (WGS) entry which is preliminary data.</text>
</comment>
<feature type="compositionally biased region" description="Basic and acidic residues" evidence="1">
    <location>
        <begin position="51"/>
        <end position="61"/>
    </location>
</feature>
<feature type="region of interest" description="Disordered" evidence="1">
    <location>
        <begin position="1"/>
        <end position="103"/>
    </location>
</feature>
<evidence type="ECO:0000313" key="2">
    <source>
        <dbReference type="EMBL" id="KAF2559259.1"/>
    </source>
</evidence>
<protein>
    <submittedName>
        <fullName evidence="2">Uncharacterized protein</fullName>
    </submittedName>
</protein>
<dbReference type="Proteomes" id="UP000712281">
    <property type="component" value="Unassembled WGS sequence"/>
</dbReference>
<name>A0A8S9HME7_BRACR</name>
<proteinExistence type="predicted"/>